<evidence type="ECO:0000313" key="2">
    <source>
        <dbReference type="Proteomes" id="UP000823775"/>
    </source>
</evidence>
<comment type="caution">
    <text evidence="1">The sequence shown here is derived from an EMBL/GenBank/DDBJ whole genome shotgun (WGS) entry which is preliminary data.</text>
</comment>
<dbReference type="EMBL" id="JACEIK010004640">
    <property type="protein sequence ID" value="MCD9646015.1"/>
    <property type="molecule type" value="Genomic_DNA"/>
</dbReference>
<dbReference type="Proteomes" id="UP000823775">
    <property type="component" value="Unassembled WGS sequence"/>
</dbReference>
<gene>
    <name evidence="1" type="ORF">HAX54_035523</name>
</gene>
<name>A0ABS8VIL9_DATST</name>
<organism evidence="1 2">
    <name type="scientific">Datura stramonium</name>
    <name type="common">Jimsonweed</name>
    <name type="synonym">Common thornapple</name>
    <dbReference type="NCBI Taxonomy" id="4076"/>
    <lineage>
        <taxon>Eukaryota</taxon>
        <taxon>Viridiplantae</taxon>
        <taxon>Streptophyta</taxon>
        <taxon>Embryophyta</taxon>
        <taxon>Tracheophyta</taxon>
        <taxon>Spermatophyta</taxon>
        <taxon>Magnoliopsida</taxon>
        <taxon>eudicotyledons</taxon>
        <taxon>Gunneridae</taxon>
        <taxon>Pentapetalae</taxon>
        <taxon>asterids</taxon>
        <taxon>lamiids</taxon>
        <taxon>Solanales</taxon>
        <taxon>Solanaceae</taxon>
        <taxon>Solanoideae</taxon>
        <taxon>Datureae</taxon>
        <taxon>Datura</taxon>
    </lineage>
</organism>
<proteinExistence type="predicted"/>
<sequence>MLECLQKRGEGKKNPLPSLVLSHVHQVPESQGNAMLVKEWKGERRSIYPVAEMVMGSGYISLVNSDQRRRGEVLRLHGGEGRKMKGRAGDYFGGLPELMEGLRKMNRERGGKEVELQLSFTGGSGLQLE</sequence>
<reference evidence="1 2" key="1">
    <citation type="journal article" date="2021" name="BMC Genomics">
        <title>Datura genome reveals duplications of psychoactive alkaloid biosynthetic genes and high mutation rate following tissue culture.</title>
        <authorList>
            <person name="Rajewski A."/>
            <person name="Carter-House D."/>
            <person name="Stajich J."/>
            <person name="Litt A."/>
        </authorList>
    </citation>
    <scope>NUCLEOTIDE SEQUENCE [LARGE SCALE GENOMIC DNA]</scope>
    <source>
        <strain evidence="1">AR-01</strain>
    </source>
</reference>
<keyword evidence="2" id="KW-1185">Reference proteome</keyword>
<protein>
    <submittedName>
        <fullName evidence="1">Uncharacterized protein</fullName>
    </submittedName>
</protein>
<accession>A0ABS8VIL9</accession>
<evidence type="ECO:0000313" key="1">
    <source>
        <dbReference type="EMBL" id="MCD9646015.1"/>
    </source>
</evidence>